<comment type="caution">
    <text evidence="3">The sequence shown here is derived from an EMBL/GenBank/DDBJ whole genome shotgun (WGS) entry which is preliminary data.</text>
</comment>
<gene>
    <name evidence="3" type="primary">INSYN2B_2</name>
    <name evidence="3" type="ORF">P7K49_005495</name>
</gene>
<dbReference type="Proteomes" id="UP001266305">
    <property type="component" value="Unassembled WGS sequence"/>
</dbReference>
<accession>A0ABQ9WAF3</accession>
<evidence type="ECO:0000256" key="2">
    <source>
        <dbReference type="SAM" id="SignalP"/>
    </source>
</evidence>
<keyword evidence="2" id="KW-0732">Signal</keyword>
<feature type="compositionally biased region" description="Basic and acidic residues" evidence="1">
    <location>
        <begin position="65"/>
        <end position="77"/>
    </location>
</feature>
<feature type="non-terminal residue" evidence="3">
    <location>
        <position position="77"/>
    </location>
</feature>
<dbReference type="InterPro" id="IPR029337">
    <property type="entry name" value="INSYN2"/>
</dbReference>
<feature type="chain" id="PRO_5045244357" evidence="2">
    <location>
        <begin position="26"/>
        <end position="77"/>
    </location>
</feature>
<dbReference type="EMBL" id="JASSZA010000002">
    <property type="protein sequence ID" value="KAK2118608.1"/>
    <property type="molecule type" value="Genomic_DNA"/>
</dbReference>
<evidence type="ECO:0000256" key="1">
    <source>
        <dbReference type="SAM" id="MobiDB-lite"/>
    </source>
</evidence>
<proteinExistence type="predicted"/>
<protein>
    <submittedName>
        <fullName evidence="3">Insyn2b protein</fullName>
    </submittedName>
</protein>
<organism evidence="3 4">
    <name type="scientific">Saguinus oedipus</name>
    <name type="common">Cotton-top tamarin</name>
    <name type="synonym">Oedipomidas oedipus</name>
    <dbReference type="NCBI Taxonomy" id="9490"/>
    <lineage>
        <taxon>Eukaryota</taxon>
        <taxon>Metazoa</taxon>
        <taxon>Chordata</taxon>
        <taxon>Craniata</taxon>
        <taxon>Vertebrata</taxon>
        <taxon>Euteleostomi</taxon>
        <taxon>Mammalia</taxon>
        <taxon>Eutheria</taxon>
        <taxon>Euarchontoglires</taxon>
        <taxon>Primates</taxon>
        <taxon>Haplorrhini</taxon>
        <taxon>Platyrrhini</taxon>
        <taxon>Cebidae</taxon>
        <taxon>Callitrichinae</taxon>
        <taxon>Saguinus</taxon>
    </lineage>
</organism>
<dbReference type="PANTHER" id="PTHR28682">
    <property type="entry name" value="INHIBITORY SYNAPTIC FACTOR 2A-RELATED"/>
    <property type="match status" value="1"/>
</dbReference>
<name>A0ABQ9WAF3_SAGOE</name>
<sequence>MKPGNKHIEKLKSLLIGILALKTLLVEYDFRQQEGRFHEVLQSLEEAEPVEEASPPPKSSAEPSVPEKQDLRRKTKK</sequence>
<dbReference type="PANTHER" id="PTHR28682:SF2">
    <property type="entry name" value="PROTEIN INSYN2B"/>
    <property type="match status" value="1"/>
</dbReference>
<evidence type="ECO:0000313" key="4">
    <source>
        <dbReference type="Proteomes" id="UP001266305"/>
    </source>
</evidence>
<feature type="signal peptide" evidence="2">
    <location>
        <begin position="1"/>
        <end position="25"/>
    </location>
</feature>
<evidence type="ECO:0000313" key="3">
    <source>
        <dbReference type="EMBL" id="KAK2118608.1"/>
    </source>
</evidence>
<keyword evidence="4" id="KW-1185">Reference proteome</keyword>
<dbReference type="Pfam" id="PF15265">
    <property type="entry name" value="FAM196"/>
    <property type="match status" value="1"/>
</dbReference>
<feature type="region of interest" description="Disordered" evidence="1">
    <location>
        <begin position="45"/>
        <end position="77"/>
    </location>
</feature>
<reference evidence="3 4" key="1">
    <citation type="submission" date="2023-05" db="EMBL/GenBank/DDBJ databases">
        <title>B98-5 Cell Line De Novo Hybrid Assembly: An Optical Mapping Approach.</title>
        <authorList>
            <person name="Kananen K."/>
            <person name="Auerbach J.A."/>
            <person name="Kautto E."/>
            <person name="Blachly J.S."/>
        </authorList>
    </citation>
    <scope>NUCLEOTIDE SEQUENCE [LARGE SCALE GENOMIC DNA]</scope>
    <source>
        <strain evidence="3">B95-8</strain>
        <tissue evidence="3">Cell line</tissue>
    </source>
</reference>